<gene>
    <name evidence="1" type="ORF">SDC9_135212</name>
</gene>
<reference evidence="1" key="1">
    <citation type="submission" date="2019-08" db="EMBL/GenBank/DDBJ databases">
        <authorList>
            <person name="Kucharzyk K."/>
            <person name="Murdoch R.W."/>
            <person name="Higgins S."/>
            <person name="Loffler F."/>
        </authorList>
    </citation>
    <scope>NUCLEOTIDE SEQUENCE</scope>
</reference>
<evidence type="ECO:0000313" key="1">
    <source>
        <dbReference type="EMBL" id="MPM88111.1"/>
    </source>
</evidence>
<organism evidence="1">
    <name type="scientific">bioreactor metagenome</name>
    <dbReference type="NCBI Taxonomy" id="1076179"/>
    <lineage>
        <taxon>unclassified sequences</taxon>
        <taxon>metagenomes</taxon>
        <taxon>ecological metagenomes</taxon>
    </lineage>
</organism>
<comment type="caution">
    <text evidence="1">The sequence shown here is derived from an EMBL/GenBank/DDBJ whole genome shotgun (WGS) entry which is preliminary data.</text>
</comment>
<proteinExistence type="predicted"/>
<dbReference type="EMBL" id="VSSQ01035790">
    <property type="protein sequence ID" value="MPM88111.1"/>
    <property type="molecule type" value="Genomic_DNA"/>
</dbReference>
<name>A0A645DFU1_9ZZZZ</name>
<protein>
    <submittedName>
        <fullName evidence="1">Uncharacterized protein</fullName>
    </submittedName>
</protein>
<accession>A0A645DFU1</accession>
<dbReference type="AlphaFoldDB" id="A0A645DFU1"/>
<sequence>MTPRGVYRLGGCAPCAACGVLNLVGNILGHVACFIDHLLGSLLAGVHRILCCIGHLVCSILGGLGGVLCRVLDVCSHILGGALEIFNRVLGVFYGLAHCLELPEI</sequence>